<keyword evidence="7 11" id="KW-0653">Protein transport</keyword>
<evidence type="ECO:0000256" key="3">
    <source>
        <dbReference type="ARBA" id="ARBA00017876"/>
    </source>
</evidence>
<feature type="region of interest" description="Disordered" evidence="12">
    <location>
        <begin position="84"/>
        <end position="138"/>
    </location>
</feature>
<organism evidence="13 14">
    <name type="scientific">Halorhodospira halophila (strain DSM 244 / SL1)</name>
    <name type="common">Ectothiorhodospira halophila (strain DSM 244 / SL1)</name>
    <dbReference type="NCBI Taxonomy" id="349124"/>
    <lineage>
        <taxon>Bacteria</taxon>
        <taxon>Pseudomonadati</taxon>
        <taxon>Pseudomonadota</taxon>
        <taxon>Gammaproteobacteria</taxon>
        <taxon>Chromatiales</taxon>
        <taxon>Ectothiorhodospiraceae</taxon>
        <taxon>Halorhodospira</taxon>
    </lineage>
</organism>
<evidence type="ECO:0000256" key="11">
    <source>
        <dbReference type="RuleBase" id="RU365087"/>
    </source>
</evidence>
<evidence type="ECO:0000256" key="4">
    <source>
        <dbReference type="ARBA" id="ARBA00022448"/>
    </source>
</evidence>
<keyword evidence="6 11" id="KW-0812">Transmembrane</keyword>
<dbReference type="GO" id="GO:0043952">
    <property type="term" value="P:protein transport by the Sec complex"/>
    <property type="evidence" value="ECO:0007669"/>
    <property type="project" value="TreeGrafter"/>
</dbReference>
<protein>
    <recommendedName>
        <fullName evidence="3 11">Protein-export membrane protein SecG</fullName>
    </recommendedName>
</protein>
<dbReference type="Proteomes" id="UP000000647">
    <property type="component" value="Chromosome"/>
</dbReference>
<dbReference type="OrthoDB" id="9813947at2"/>
<keyword evidence="5 11" id="KW-1003">Cell membrane</keyword>
<evidence type="ECO:0000256" key="12">
    <source>
        <dbReference type="SAM" id="MobiDB-lite"/>
    </source>
</evidence>
<comment type="function">
    <text evidence="11">Involved in protein export. Participates in an early event of protein translocation.</text>
</comment>
<evidence type="ECO:0000256" key="7">
    <source>
        <dbReference type="ARBA" id="ARBA00022927"/>
    </source>
</evidence>
<accession>A1WXW8</accession>
<dbReference type="GO" id="GO:0005886">
    <property type="term" value="C:plasma membrane"/>
    <property type="evidence" value="ECO:0007669"/>
    <property type="project" value="UniProtKB-SubCell"/>
</dbReference>
<evidence type="ECO:0000256" key="10">
    <source>
        <dbReference type="ARBA" id="ARBA00023136"/>
    </source>
</evidence>
<keyword evidence="8 11" id="KW-1133">Transmembrane helix</keyword>
<dbReference type="GO" id="GO:0065002">
    <property type="term" value="P:intracellular protein transmembrane transport"/>
    <property type="evidence" value="ECO:0007669"/>
    <property type="project" value="TreeGrafter"/>
</dbReference>
<dbReference type="PANTHER" id="PTHR34182:SF1">
    <property type="entry name" value="PROTEIN-EXPORT MEMBRANE PROTEIN SECG"/>
    <property type="match status" value="1"/>
</dbReference>
<comment type="subcellular location">
    <subcellularLocation>
        <location evidence="1 11">Cell membrane</location>
        <topology evidence="1 11">Multi-pass membrane protein</topology>
    </subcellularLocation>
</comment>
<reference evidence="13 14" key="2">
    <citation type="journal article" date="2013" name="Stand. Genomic Sci.">
        <title>Complete genome sequence of Halorhodospira halophila SL1.</title>
        <authorList>
            <person name="Challacombe J.F."/>
            <person name="Majid S."/>
            <person name="Deole R."/>
            <person name="Brettin T.S."/>
            <person name="Bruce D."/>
            <person name="Delano S.F."/>
            <person name="Detter J.C."/>
            <person name="Gleasner C.D."/>
            <person name="Han C.S."/>
            <person name="Misra M."/>
            <person name="Reitenga K.G."/>
            <person name="Mikhailova N."/>
            <person name="Woyke T."/>
            <person name="Pitluck S."/>
            <person name="Nolan M."/>
            <person name="Land M.L."/>
            <person name="Saunders E."/>
            <person name="Tapia R."/>
            <person name="Lapidus A."/>
            <person name="Ivanova N."/>
            <person name="Hoff W.D."/>
        </authorList>
    </citation>
    <scope>NUCLEOTIDE SEQUENCE [LARGE SCALE GENOMIC DNA]</scope>
    <source>
        <strain evidence="14">DSM 244 / SL1</strain>
    </source>
</reference>
<feature type="compositionally biased region" description="Acidic residues" evidence="12">
    <location>
        <begin position="86"/>
        <end position="102"/>
    </location>
</feature>
<dbReference type="AlphaFoldDB" id="A1WXW8"/>
<dbReference type="EMBL" id="CP000544">
    <property type="protein sequence ID" value="ABM62530.1"/>
    <property type="molecule type" value="Genomic_DNA"/>
</dbReference>
<dbReference type="PANTHER" id="PTHR34182">
    <property type="entry name" value="PROTEIN-EXPORT MEMBRANE PROTEIN SECG"/>
    <property type="match status" value="1"/>
</dbReference>
<proteinExistence type="inferred from homology"/>
<dbReference type="GO" id="GO:0015450">
    <property type="term" value="F:protein-transporting ATPase activity"/>
    <property type="evidence" value="ECO:0007669"/>
    <property type="project" value="UniProtKB-UniRule"/>
</dbReference>
<keyword evidence="14" id="KW-1185">Reference proteome</keyword>
<evidence type="ECO:0000256" key="2">
    <source>
        <dbReference type="ARBA" id="ARBA00008445"/>
    </source>
</evidence>
<dbReference type="GO" id="GO:0009306">
    <property type="term" value="P:protein secretion"/>
    <property type="evidence" value="ECO:0007669"/>
    <property type="project" value="UniProtKB-UniRule"/>
</dbReference>
<dbReference type="KEGG" id="hha:Hhal_1766"/>
<dbReference type="eggNOG" id="COG1314">
    <property type="taxonomic scope" value="Bacteria"/>
</dbReference>
<comment type="caution">
    <text evidence="11">Lacks conserved residue(s) required for the propagation of feature annotation.</text>
</comment>
<dbReference type="Pfam" id="PF03840">
    <property type="entry name" value="SecG"/>
    <property type="match status" value="1"/>
</dbReference>
<dbReference type="InterPro" id="IPR004692">
    <property type="entry name" value="SecG"/>
</dbReference>
<reference evidence="14" key="1">
    <citation type="submission" date="2006-12" db="EMBL/GenBank/DDBJ databases">
        <title>Complete sequence of Halorhodospira halophila SL1.</title>
        <authorList>
            <consortium name="US DOE Joint Genome Institute"/>
            <person name="Copeland A."/>
            <person name="Lucas S."/>
            <person name="Lapidus A."/>
            <person name="Barry K."/>
            <person name="Detter J.C."/>
            <person name="Glavina del Rio T."/>
            <person name="Hammon N."/>
            <person name="Israni S."/>
            <person name="Dalin E."/>
            <person name="Tice H."/>
            <person name="Pitluck S."/>
            <person name="Saunders E."/>
            <person name="Brettin T."/>
            <person name="Bruce D."/>
            <person name="Han C."/>
            <person name="Tapia R."/>
            <person name="Schmutz J."/>
            <person name="Larimer F."/>
            <person name="Land M."/>
            <person name="Hauser L."/>
            <person name="Kyrpides N."/>
            <person name="Mikhailova N."/>
            <person name="Hoff W."/>
            <person name="Richardson P."/>
        </authorList>
    </citation>
    <scope>NUCLEOTIDE SEQUENCE [LARGE SCALE GENOMIC DNA]</scope>
    <source>
        <strain evidence="14">DSM 244 / SL1</strain>
    </source>
</reference>
<keyword evidence="4 11" id="KW-0813">Transport</keyword>
<dbReference type="RefSeq" id="WP_011814552.1">
    <property type="nucleotide sequence ID" value="NC_008789.1"/>
</dbReference>
<keyword evidence="10 11" id="KW-0472">Membrane</keyword>
<evidence type="ECO:0000256" key="9">
    <source>
        <dbReference type="ARBA" id="ARBA00023010"/>
    </source>
</evidence>
<dbReference type="STRING" id="349124.Hhal_1766"/>
<gene>
    <name evidence="13" type="ordered locus">Hhal_1766</name>
</gene>
<feature type="transmembrane region" description="Helical" evidence="11">
    <location>
        <begin position="51"/>
        <end position="75"/>
    </location>
</feature>
<evidence type="ECO:0000256" key="5">
    <source>
        <dbReference type="ARBA" id="ARBA00022475"/>
    </source>
</evidence>
<dbReference type="HOGENOM" id="CLU_094156_2_0_6"/>
<keyword evidence="9 11" id="KW-0811">Translocation</keyword>
<evidence type="ECO:0000256" key="6">
    <source>
        <dbReference type="ARBA" id="ARBA00022692"/>
    </source>
</evidence>
<name>A1WXW8_HALHL</name>
<sequence>MFEALLAVHIVIAVALVVLVLLNQGKGADMGAAFGSGASSTVFGSRGAATFMTKLIATLGTTFFLTSLGLAVIAAQGVGGGASVIGDDEGVLESDDEEETDPEAPAAPDMPADEDAPAPEAPGEPVGPEAPGEGEGEE</sequence>
<comment type="similarity">
    <text evidence="2 11">Belongs to the SecG family.</text>
</comment>
<evidence type="ECO:0000313" key="13">
    <source>
        <dbReference type="EMBL" id="ABM62530.1"/>
    </source>
</evidence>
<dbReference type="PRINTS" id="PR01651">
    <property type="entry name" value="SECGEXPORT"/>
</dbReference>
<evidence type="ECO:0000256" key="1">
    <source>
        <dbReference type="ARBA" id="ARBA00004651"/>
    </source>
</evidence>
<evidence type="ECO:0000256" key="8">
    <source>
        <dbReference type="ARBA" id="ARBA00022989"/>
    </source>
</evidence>
<dbReference type="NCBIfam" id="TIGR00810">
    <property type="entry name" value="secG"/>
    <property type="match status" value="1"/>
</dbReference>
<feature type="compositionally biased region" description="Low complexity" evidence="12">
    <location>
        <begin position="121"/>
        <end position="131"/>
    </location>
</feature>
<evidence type="ECO:0000313" key="14">
    <source>
        <dbReference type="Proteomes" id="UP000000647"/>
    </source>
</evidence>